<evidence type="ECO:0000313" key="3">
    <source>
        <dbReference type="Proteomes" id="UP000078407"/>
    </source>
</evidence>
<evidence type="ECO:0000256" key="1">
    <source>
        <dbReference type="SAM" id="Phobius"/>
    </source>
</evidence>
<organism evidence="2 3">
    <name type="scientific">Buttiauxella ferragutiae ATCC 51602</name>
    <dbReference type="NCBI Taxonomy" id="1354252"/>
    <lineage>
        <taxon>Bacteria</taxon>
        <taxon>Pseudomonadati</taxon>
        <taxon>Pseudomonadota</taxon>
        <taxon>Gammaproteobacteria</taxon>
        <taxon>Enterobacterales</taxon>
        <taxon>Enterobacteriaceae</taxon>
        <taxon>Buttiauxella</taxon>
    </lineage>
</organism>
<proteinExistence type="predicted"/>
<keyword evidence="3" id="KW-1185">Reference proteome</keyword>
<feature type="transmembrane region" description="Helical" evidence="1">
    <location>
        <begin position="49"/>
        <end position="70"/>
    </location>
</feature>
<comment type="caution">
    <text evidence="2">The sequence shown here is derived from an EMBL/GenBank/DDBJ whole genome shotgun (WGS) entry which is preliminary data.</text>
</comment>
<evidence type="ECO:0000313" key="2">
    <source>
        <dbReference type="EMBL" id="OAT26564.1"/>
    </source>
</evidence>
<dbReference type="Proteomes" id="UP000078407">
    <property type="component" value="Unassembled WGS sequence"/>
</dbReference>
<keyword evidence="1" id="KW-1133">Transmembrane helix</keyword>
<gene>
    <name evidence="2" type="ORF">M976_02725</name>
</gene>
<dbReference type="EMBL" id="LXEQ01000045">
    <property type="protein sequence ID" value="OAT26564.1"/>
    <property type="molecule type" value="Genomic_DNA"/>
</dbReference>
<sequence>MTNKNIHTIRIIASGLLTDHIGADIKSLGLQQTRGPRCFSAGTLEYIDVIVTISATAIGAFSTLAGVLITRAKNRRIKVKFNDGSPVQEIEAGSLKELMEAYHTIQSIEIGRE</sequence>
<reference evidence="2 3" key="1">
    <citation type="submission" date="2016-04" db="EMBL/GenBank/DDBJ databases">
        <title>ATOL: Assembling a taxonomically balanced genome-scale reconstruction of the evolutionary history of the Enterobacteriaceae.</title>
        <authorList>
            <person name="Plunkett G.III."/>
            <person name="Neeno-Eckwall E.C."/>
            <person name="Glasner J.D."/>
            <person name="Perna N.T."/>
        </authorList>
    </citation>
    <scope>NUCLEOTIDE SEQUENCE [LARGE SCALE GENOMIC DNA]</scope>
    <source>
        <strain evidence="2 3">ATCC 51602</strain>
    </source>
</reference>
<protein>
    <submittedName>
        <fullName evidence="2">Uncharacterized protein</fullName>
    </submittedName>
</protein>
<keyword evidence="1" id="KW-0472">Membrane</keyword>
<keyword evidence="1" id="KW-0812">Transmembrane</keyword>
<dbReference type="RefSeq" id="WP_064545697.1">
    <property type="nucleotide sequence ID" value="NZ_LXEQ01000045.1"/>
</dbReference>
<accession>A0ABX2W6K1</accession>
<name>A0ABX2W6K1_9ENTR</name>